<keyword evidence="1" id="KW-0687">Ribonucleoprotein</keyword>
<evidence type="ECO:0000313" key="1">
    <source>
        <dbReference type="EMBL" id="ADP78349.1"/>
    </source>
</evidence>
<dbReference type="Proteomes" id="UP000002484">
    <property type="component" value="Chromosome"/>
</dbReference>
<dbReference type="STRING" id="298654.FraEuI1c_0263"/>
<dbReference type="InParanoid" id="E3J658"/>
<protein>
    <submittedName>
        <fullName evidence="1">Ribosomal protein S2</fullName>
    </submittedName>
</protein>
<evidence type="ECO:0000313" key="2">
    <source>
        <dbReference type="Proteomes" id="UP000002484"/>
    </source>
</evidence>
<dbReference type="HOGENOM" id="CLU_2716588_0_0_11"/>
<keyword evidence="1" id="KW-0689">Ribosomal protein</keyword>
<reference evidence="1 2" key="1">
    <citation type="submission" date="2010-10" db="EMBL/GenBank/DDBJ databases">
        <title>Complete sequence of Frankia sp. EuI1c.</title>
        <authorList>
            <consortium name="US DOE Joint Genome Institute"/>
            <person name="Lucas S."/>
            <person name="Copeland A."/>
            <person name="Lapidus A."/>
            <person name="Cheng J.-F."/>
            <person name="Bruce D."/>
            <person name="Goodwin L."/>
            <person name="Pitluck S."/>
            <person name="Chertkov O."/>
            <person name="Detter J.C."/>
            <person name="Han C."/>
            <person name="Tapia R."/>
            <person name="Land M."/>
            <person name="Hauser L."/>
            <person name="Jeffries C."/>
            <person name="Kyrpides N."/>
            <person name="Ivanova N."/>
            <person name="Mikhailova N."/>
            <person name="Beauchemin N."/>
            <person name="Sen A."/>
            <person name="Sur S.A."/>
            <person name="Gtari M."/>
            <person name="Wall L."/>
            <person name="Tisa L."/>
            <person name="Woyke T."/>
        </authorList>
    </citation>
    <scope>NUCLEOTIDE SEQUENCE [LARGE SCALE GENOMIC DNA]</scope>
    <source>
        <strain evidence="2">DSM 45817 / CECT 9037 / EuI1c</strain>
    </source>
</reference>
<dbReference type="GO" id="GO:0005840">
    <property type="term" value="C:ribosome"/>
    <property type="evidence" value="ECO:0007669"/>
    <property type="project" value="UniProtKB-KW"/>
</dbReference>
<organism evidence="1 2">
    <name type="scientific">Pseudofrankia inefficax (strain DSM 45817 / CECT 9037 / DDB 130130 / EuI1c)</name>
    <name type="common">Frankia inefficax</name>
    <dbReference type="NCBI Taxonomy" id="298654"/>
    <lineage>
        <taxon>Bacteria</taxon>
        <taxon>Bacillati</taxon>
        <taxon>Actinomycetota</taxon>
        <taxon>Actinomycetes</taxon>
        <taxon>Frankiales</taxon>
        <taxon>Frankiaceae</taxon>
        <taxon>Pseudofrankia</taxon>
    </lineage>
</organism>
<proteinExistence type="predicted"/>
<dbReference type="AlphaFoldDB" id="E3J658"/>
<gene>
    <name evidence="1" type="ordered locus">FraEuI1c_0263</name>
</gene>
<dbReference type="EMBL" id="CP002299">
    <property type="protein sequence ID" value="ADP78349.1"/>
    <property type="molecule type" value="Genomic_DNA"/>
</dbReference>
<sequence length="72" mass="7793">MRITIIGTAQECDLAVDALNLLMDTREVSAPEPAEDGQVRVEALILEPISPGYYVEYPPGELDSEETAELSG</sequence>
<accession>E3J658</accession>
<dbReference type="RefSeq" id="WP_013421472.1">
    <property type="nucleotide sequence ID" value="NC_014666.1"/>
</dbReference>
<dbReference type="KEGG" id="fri:FraEuI1c_0263"/>
<keyword evidence="2" id="KW-1185">Reference proteome</keyword>
<name>E3J658_PSEI1</name>